<evidence type="ECO:0000313" key="8">
    <source>
        <dbReference type="Proteomes" id="UP001530293"/>
    </source>
</evidence>
<feature type="region of interest" description="Disordered" evidence="6">
    <location>
        <begin position="570"/>
        <end position="589"/>
    </location>
</feature>
<evidence type="ECO:0000256" key="3">
    <source>
        <dbReference type="ARBA" id="ARBA00023125"/>
    </source>
</evidence>
<dbReference type="NCBIfam" id="TIGR01557">
    <property type="entry name" value="myb_SHAQKYF"/>
    <property type="match status" value="1"/>
</dbReference>
<keyword evidence="2" id="KW-0805">Transcription regulation</keyword>
<gene>
    <name evidence="7" type="ORF">ACHAWU_004356</name>
</gene>
<feature type="compositionally biased region" description="Polar residues" evidence="6">
    <location>
        <begin position="452"/>
        <end position="471"/>
    </location>
</feature>
<feature type="compositionally biased region" description="Low complexity" evidence="6">
    <location>
        <begin position="248"/>
        <end position="280"/>
    </location>
</feature>
<dbReference type="PANTHER" id="PTHR31312:SF1">
    <property type="entry name" value="TRANSCRIPTION ACTIVATOR GLK1"/>
    <property type="match status" value="1"/>
</dbReference>
<reference evidence="7 8" key="1">
    <citation type="submission" date="2024-10" db="EMBL/GenBank/DDBJ databases">
        <title>Updated reference genomes for cyclostephanoid diatoms.</title>
        <authorList>
            <person name="Roberts W.R."/>
            <person name="Alverson A.J."/>
        </authorList>
    </citation>
    <scope>NUCLEOTIDE SEQUENCE [LARGE SCALE GENOMIC DNA]</scope>
    <source>
        <strain evidence="7 8">AJA232-27</strain>
    </source>
</reference>
<dbReference type="GO" id="GO:0005634">
    <property type="term" value="C:nucleus"/>
    <property type="evidence" value="ECO:0007669"/>
    <property type="project" value="UniProtKB-SubCell"/>
</dbReference>
<feature type="region of interest" description="Disordered" evidence="6">
    <location>
        <begin position="794"/>
        <end position="878"/>
    </location>
</feature>
<feature type="compositionally biased region" description="Basic and acidic residues" evidence="6">
    <location>
        <begin position="441"/>
        <end position="451"/>
    </location>
</feature>
<dbReference type="InterPro" id="IPR044825">
    <property type="entry name" value="GLK1/2-like"/>
</dbReference>
<feature type="region of interest" description="Disordered" evidence="6">
    <location>
        <begin position="47"/>
        <end position="88"/>
    </location>
</feature>
<dbReference type="InterPro" id="IPR006447">
    <property type="entry name" value="Myb_dom_plants"/>
</dbReference>
<evidence type="ECO:0000256" key="2">
    <source>
        <dbReference type="ARBA" id="ARBA00023015"/>
    </source>
</evidence>
<comment type="caution">
    <text evidence="7">The sequence shown here is derived from an EMBL/GenBank/DDBJ whole genome shotgun (WGS) entry which is preliminary data.</text>
</comment>
<keyword evidence="8" id="KW-1185">Reference proteome</keyword>
<proteinExistence type="predicted"/>
<evidence type="ECO:0008006" key="9">
    <source>
        <dbReference type="Google" id="ProtNLM"/>
    </source>
</evidence>
<feature type="compositionally biased region" description="Low complexity" evidence="6">
    <location>
        <begin position="217"/>
        <end position="240"/>
    </location>
</feature>
<dbReference type="SUPFAM" id="SSF46689">
    <property type="entry name" value="Homeodomain-like"/>
    <property type="match status" value="1"/>
</dbReference>
<keyword evidence="5" id="KW-0539">Nucleus</keyword>
<feature type="region of interest" description="Disordered" evidence="6">
    <location>
        <begin position="202"/>
        <end position="329"/>
    </location>
</feature>
<dbReference type="PANTHER" id="PTHR31312">
    <property type="entry name" value="TRANSCRIPTION ACTIVATOR GLK1"/>
    <property type="match status" value="1"/>
</dbReference>
<sequence length="891" mass="94205">MNLCPKAGNLCILCSNLSNMPPPNCNVGGVVGTVGSRNTIVSCRGNGRRRFGSSSTKEVNAGRTIPSSSTPNIIDIVDDEGGGEKKRKGLVPSASSLVLELLGRAAESSTIMSTTPTGGILLNHPTGVAVVSHGSDMSLNNQSSSTDVSMEGNSNNNNLMNGGSRVTVAAVTSNPSAGSVVPQLMDIYDDLAQSSTPQMTNLSSAMASMPPLPPPSTNDTPNNNSGGGQHQYSQQSYQSVDGDDDGEGSSQASERVTRTRSSSGSTNLPASSSLASVASARGRRSKTKAKASPPTEEFPSSGSTSSGGGGGRQPMRKKGKTSNSDNRWSKRFTWPDELHRDFVSAIFDVGLKHASPSAIMEFMRPNSEITSERVKSHLQKYRLNREKSRKEFMTNYDVALDGFQKRFAQQGSGVDEDDAEGAGSLSCGEVAAHCTHASLTEPREDDGKEISQRSSPANGATSTYASQISTDGEGSGILQLPMLTSQEEDSPIGQAFGYLGGLYQALSQQLEEIRKVQSQADRQQQVHQSLQPTLEEAAATAASMHANDPYIHEVAACVPHASYSFLAGGGSQSTDQLHNSPGVSGRYHTSHNQQYDAQYYSQYNATTPRQGQGGEQQYQQQQQQYNYAVPASQLAYSPLRKVANTTTTNGHHPNYGVAGQRQSQPHIDLPALAGGQAATTLKSGPSSPTIHVPKAPQTYGAKVSQEEYLSHHAHQTSGQPHGKDLAAPSIPIISDNVNVNSTTTSTVNNPLSTGRTLQAQKESTLMKQEMRGQMAFQNKMRALMQIELSKSGVKEYAAGSQRRDSNTDSGDGDKSATMGGSGGGGGGASATGSGGGSGSGTTHPNPGQADNPTDLSPIQHQLMPEDTEDNQSLIWNPEDDDQIFDFLMEHS</sequence>
<evidence type="ECO:0000256" key="4">
    <source>
        <dbReference type="ARBA" id="ARBA00023163"/>
    </source>
</evidence>
<dbReference type="InterPro" id="IPR009057">
    <property type="entry name" value="Homeodomain-like_sf"/>
</dbReference>
<dbReference type="AlphaFoldDB" id="A0ABD3N4D6"/>
<dbReference type="Gene3D" id="1.10.10.60">
    <property type="entry name" value="Homeodomain-like"/>
    <property type="match status" value="1"/>
</dbReference>
<dbReference type="FunFam" id="1.10.10.60:FF:000007">
    <property type="entry name" value="Two-component response regulator"/>
    <property type="match status" value="1"/>
</dbReference>
<keyword evidence="4" id="KW-0804">Transcription</keyword>
<dbReference type="Proteomes" id="UP001530293">
    <property type="component" value="Unassembled WGS sequence"/>
</dbReference>
<evidence type="ECO:0000313" key="7">
    <source>
        <dbReference type="EMBL" id="KAL3770657.1"/>
    </source>
</evidence>
<feature type="compositionally biased region" description="Polar residues" evidence="6">
    <location>
        <begin position="843"/>
        <end position="859"/>
    </location>
</feature>
<name>A0ABD3N4D6_9STRA</name>
<accession>A0ABD3N4D6</accession>
<dbReference type="EMBL" id="JALLBG020000038">
    <property type="protein sequence ID" value="KAL3770657.1"/>
    <property type="molecule type" value="Genomic_DNA"/>
</dbReference>
<organism evidence="7 8">
    <name type="scientific">Discostella pseudostelligera</name>
    <dbReference type="NCBI Taxonomy" id="259834"/>
    <lineage>
        <taxon>Eukaryota</taxon>
        <taxon>Sar</taxon>
        <taxon>Stramenopiles</taxon>
        <taxon>Ochrophyta</taxon>
        <taxon>Bacillariophyta</taxon>
        <taxon>Coscinodiscophyceae</taxon>
        <taxon>Thalassiosirophycidae</taxon>
        <taxon>Stephanodiscales</taxon>
        <taxon>Stephanodiscaceae</taxon>
        <taxon>Discostella</taxon>
    </lineage>
</organism>
<keyword evidence="3" id="KW-0238">DNA-binding</keyword>
<evidence type="ECO:0000256" key="1">
    <source>
        <dbReference type="ARBA" id="ARBA00004123"/>
    </source>
</evidence>
<feature type="compositionally biased region" description="Basic and acidic residues" evidence="6">
    <location>
        <begin position="801"/>
        <end position="814"/>
    </location>
</feature>
<feature type="compositionally biased region" description="Polar residues" evidence="6">
    <location>
        <begin position="572"/>
        <end position="582"/>
    </location>
</feature>
<feature type="region of interest" description="Disordered" evidence="6">
    <location>
        <begin position="439"/>
        <end position="471"/>
    </location>
</feature>
<feature type="compositionally biased region" description="Gly residues" evidence="6">
    <location>
        <begin position="819"/>
        <end position="839"/>
    </location>
</feature>
<evidence type="ECO:0000256" key="5">
    <source>
        <dbReference type="ARBA" id="ARBA00023242"/>
    </source>
</evidence>
<comment type="subcellular location">
    <subcellularLocation>
        <location evidence="1">Nucleus</location>
    </subcellularLocation>
</comment>
<evidence type="ECO:0000256" key="6">
    <source>
        <dbReference type="SAM" id="MobiDB-lite"/>
    </source>
</evidence>
<dbReference type="GO" id="GO:0003677">
    <property type="term" value="F:DNA binding"/>
    <property type="evidence" value="ECO:0007669"/>
    <property type="project" value="UniProtKB-KW"/>
</dbReference>
<protein>
    <recommendedName>
        <fullName evidence="9">Myb-like domain-containing protein</fullName>
    </recommendedName>
</protein>